<evidence type="ECO:0000256" key="1">
    <source>
        <dbReference type="SAM" id="MobiDB-lite"/>
    </source>
</evidence>
<dbReference type="Pfam" id="PF09449">
    <property type="entry name" value="DUF2020"/>
    <property type="match status" value="1"/>
</dbReference>
<dbReference type="Gene3D" id="3.40.1000.10">
    <property type="entry name" value="Mog1/PsbP, alpha/beta/alpha sandwich"/>
    <property type="match status" value="1"/>
</dbReference>
<dbReference type="InterPro" id="IPR016123">
    <property type="entry name" value="Mog1/PsbP_a/b/a-sand"/>
</dbReference>
<feature type="chain" id="PRO_5039102156" evidence="2">
    <location>
        <begin position="23"/>
        <end position="202"/>
    </location>
</feature>
<protein>
    <submittedName>
        <fullName evidence="4">DUF2020 domain-containing protein</fullName>
    </submittedName>
</protein>
<feature type="signal peptide" evidence="2">
    <location>
        <begin position="1"/>
        <end position="22"/>
    </location>
</feature>
<dbReference type="RefSeq" id="WP_126120035.1">
    <property type="nucleotide sequence ID" value="NZ_RXHJ01000004.1"/>
</dbReference>
<name>A0A3S0BHM7_9CORY</name>
<accession>A0A3S0BHM7</accession>
<dbReference type="Proteomes" id="UP000274907">
    <property type="component" value="Unassembled WGS sequence"/>
</dbReference>
<dbReference type="InterPro" id="IPR018567">
    <property type="entry name" value="DUF2020"/>
</dbReference>
<evidence type="ECO:0000313" key="4">
    <source>
        <dbReference type="EMBL" id="RSZ64769.1"/>
    </source>
</evidence>
<dbReference type="OrthoDB" id="4774058at2"/>
<feature type="compositionally biased region" description="Low complexity" evidence="1">
    <location>
        <begin position="34"/>
        <end position="52"/>
    </location>
</feature>
<reference evidence="4 5" key="1">
    <citation type="submission" date="2018-12" db="EMBL/GenBank/DDBJ databases">
        <title>YIM 101343 draft genome.</title>
        <authorList>
            <person name="Chen X."/>
        </authorList>
    </citation>
    <scope>NUCLEOTIDE SEQUENCE [LARGE SCALE GENOMIC DNA]</scope>
    <source>
        <strain evidence="4 5">YIM 101343</strain>
    </source>
</reference>
<feature type="region of interest" description="Disordered" evidence="1">
    <location>
        <begin position="30"/>
        <end position="61"/>
    </location>
</feature>
<comment type="caution">
    <text evidence="4">The sequence shown here is derived from an EMBL/GenBank/DDBJ whole genome shotgun (WGS) entry which is preliminary data.</text>
</comment>
<keyword evidence="5" id="KW-1185">Reference proteome</keyword>
<keyword evidence="2" id="KW-0732">Signal</keyword>
<sequence>MRLSLPSVSVVPAVAAVTALTAALLTGCSPTTGEPSATPETAVETEAAGTVTDSGLPHDAMPEIPGGRESQDECPYLDTTWVSDTNGQRTLGVGVDPRFDTPACVFWSYPEEPHLTVIVRDMPDVDSAIAVVDWAAPIDTTEPAEDPEGWSGGRAGAGMVPGHNGALYAVQKEDRAVVVFSNQDQSLKAELVAHEVIDRLSL</sequence>
<organism evidence="4 5">
    <name type="scientific">Corynebacterium hylobatis</name>
    <dbReference type="NCBI Taxonomy" id="1859290"/>
    <lineage>
        <taxon>Bacteria</taxon>
        <taxon>Bacillati</taxon>
        <taxon>Actinomycetota</taxon>
        <taxon>Actinomycetes</taxon>
        <taxon>Mycobacteriales</taxon>
        <taxon>Corynebacteriaceae</taxon>
        <taxon>Corynebacterium</taxon>
    </lineage>
</organism>
<dbReference type="SUPFAM" id="SSF55724">
    <property type="entry name" value="Mog1p/PsbP-like"/>
    <property type="match status" value="1"/>
</dbReference>
<gene>
    <name evidence="4" type="ORF">EAH68_03995</name>
</gene>
<dbReference type="AlphaFoldDB" id="A0A3S0BHM7"/>
<dbReference type="EMBL" id="RXHJ01000004">
    <property type="protein sequence ID" value="RSZ64769.1"/>
    <property type="molecule type" value="Genomic_DNA"/>
</dbReference>
<feature type="domain" description="DUF2020" evidence="3">
    <location>
        <begin position="56"/>
        <end position="202"/>
    </location>
</feature>
<evidence type="ECO:0000313" key="5">
    <source>
        <dbReference type="Proteomes" id="UP000274907"/>
    </source>
</evidence>
<dbReference type="PROSITE" id="PS51257">
    <property type="entry name" value="PROKAR_LIPOPROTEIN"/>
    <property type="match status" value="1"/>
</dbReference>
<evidence type="ECO:0000259" key="3">
    <source>
        <dbReference type="Pfam" id="PF09449"/>
    </source>
</evidence>
<proteinExistence type="predicted"/>
<evidence type="ECO:0000256" key="2">
    <source>
        <dbReference type="SAM" id="SignalP"/>
    </source>
</evidence>